<accession>A0A4D6MV15</accession>
<sequence length="107" mass="11962">MFPLKPTPHRFHDTSPFPQRHAIGDHISRCCSTFPLDFVVTPFALRLRPNNVSTFPQDLAINQDHCTIVAVDFLAGGRSTRWCKWTSSGLPSPHKLGTSNACFAKQL</sequence>
<protein>
    <submittedName>
        <fullName evidence="1">Uncharacterized protein</fullName>
    </submittedName>
</protein>
<keyword evidence="2" id="KW-1185">Reference proteome</keyword>
<dbReference type="EMBL" id="CP039352">
    <property type="protein sequence ID" value="QCE03745.1"/>
    <property type="molecule type" value="Genomic_DNA"/>
</dbReference>
<evidence type="ECO:0000313" key="1">
    <source>
        <dbReference type="EMBL" id="QCE03745.1"/>
    </source>
</evidence>
<dbReference type="Proteomes" id="UP000501690">
    <property type="component" value="Linkage Group LG8"/>
</dbReference>
<proteinExistence type="predicted"/>
<evidence type="ECO:0000313" key="2">
    <source>
        <dbReference type="Proteomes" id="UP000501690"/>
    </source>
</evidence>
<dbReference type="AlphaFoldDB" id="A0A4D6MV15"/>
<name>A0A4D6MV15_VIGUN</name>
<gene>
    <name evidence="1" type="ORF">DEO72_LG8g1771</name>
</gene>
<organism evidence="1 2">
    <name type="scientific">Vigna unguiculata</name>
    <name type="common">Cowpea</name>
    <dbReference type="NCBI Taxonomy" id="3917"/>
    <lineage>
        <taxon>Eukaryota</taxon>
        <taxon>Viridiplantae</taxon>
        <taxon>Streptophyta</taxon>
        <taxon>Embryophyta</taxon>
        <taxon>Tracheophyta</taxon>
        <taxon>Spermatophyta</taxon>
        <taxon>Magnoliopsida</taxon>
        <taxon>eudicotyledons</taxon>
        <taxon>Gunneridae</taxon>
        <taxon>Pentapetalae</taxon>
        <taxon>rosids</taxon>
        <taxon>fabids</taxon>
        <taxon>Fabales</taxon>
        <taxon>Fabaceae</taxon>
        <taxon>Papilionoideae</taxon>
        <taxon>50 kb inversion clade</taxon>
        <taxon>NPAAA clade</taxon>
        <taxon>indigoferoid/millettioid clade</taxon>
        <taxon>Phaseoleae</taxon>
        <taxon>Vigna</taxon>
    </lineage>
</organism>
<reference evidence="1 2" key="1">
    <citation type="submission" date="2019-04" db="EMBL/GenBank/DDBJ databases">
        <title>An improved genome assembly and genetic linkage map for asparagus bean, Vigna unguiculata ssp. sesquipedialis.</title>
        <authorList>
            <person name="Xia Q."/>
            <person name="Zhang R."/>
            <person name="Dong Y."/>
        </authorList>
    </citation>
    <scope>NUCLEOTIDE SEQUENCE [LARGE SCALE GENOMIC DNA]</scope>
    <source>
        <tissue evidence="1">Leaf</tissue>
    </source>
</reference>